<organism evidence="5 6">
    <name type="scientific">Gemmiger gallinarum</name>
    <dbReference type="NCBI Taxonomy" id="2779354"/>
    <lineage>
        <taxon>Bacteria</taxon>
        <taxon>Bacillati</taxon>
        <taxon>Bacillota</taxon>
        <taxon>Clostridia</taxon>
        <taxon>Eubacteriales</taxon>
        <taxon>Gemmiger</taxon>
    </lineage>
</organism>
<dbReference type="PANTHER" id="PTHR43280">
    <property type="entry name" value="ARAC-FAMILY TRANSCRIPTIONAL REGULATOR"/>
    <property type="match status" value="1"/>
</dbReference>
<dbReference type="Gene3D" id="2.60.120.10">
    <property type="entry name" value="Jelly Rolls"/>
    <property type="match status" value="1"/>
</dbReference>
<comment type="caution">
    <text evidence="5">The sequence shown here is derived from an EMBL/GenBank/DDBJ whole genome shotgun (WGS) entry which is preliminary data.</text>
</comment>
<keyword evidence="1" id="KW-0805">Transcription regulation</keyword>
<keyword evidence="6" id="KW-1185">Reference proteome</keyword>
<dbReference type="SUPFAM" id="SSF51215">
    <property type="entry name" value="Regulatory protein AraC"/>
    <property type="match status" value="1"/>
</dbReference>
<dbReference type="SUPFAM" id="SSF46689">
    <property type="entry name" value="Homeodomain-like"/>
    <property type="match status" value="2"/>
</dbReference>
<keyword evidence="3" id="KW-0804">Transcription</keyword>
<reference evidence="5 6" key="1">
    <citation type="submission" date="2020-10" db="EMBL/GenBank/DDBJ databases">
        <title>ChiBAC.</title>
        <authorList>
            <person name="Zenner C."/>
            <person name="Hitch T.C.A."/>
            <person name="Clavel T."/>
        </authorList>
    </citation>
    <scope>NUCLEOTIDE SEQUENCE [LARGE SCALE GENOMIC DNA]</scope>
    <source>
        <strain evidence="5 6">DSM 109015</strain>
    </source>
</reference>
<proteinExistence type="predicted"/>
<evidence type="ECO:0000313" key="6">
    <source>
        <dbReference type="Proteomes" id="UP000768567"/>
    </source>
</evidence>
<dbReference type="PROSITE" id="PS01124">
    <property type="entry name" value="HTH_ARAC_FAMILY_2"/>
    <property type="match status" value="1"/>
</dbReference>
<dbReference type="Gene3D" id="1.10.10.60">
    <property type="entry name" value="Homeodomain-like"/>
    <property type="match status" value="2"/>
</dbReference>
<dbReference type="InterPro" id="IPR037923">
    <property type="entry name" value="HTH-like"/>
</dbReference>
<dbReference type="SMART" id="SM00342">
    <property type="entry name" value="HTH_ARAC"/>
    <property type="match status" value="1"/>
</dbReference>
<dbReference type="EMBL" id="JADCKC010000003">
    <property type="protein sequence ID" value="MBE5038322.1"/>
    <property type="molecule type" value="Genomic_DNA"/>
</dbReference>
<dbReference type="InterPro" id="IPR018060">
    <property type="entry name" value="HTH_AraC"/>
</dbReference>
<dbReference type="PROSITE" id="PS00041">
    <property type="entry name" value="HTH_ARAC_FAMILY_1"/>
    <property type="match status" value="1"/>
</dbReference>
<protein>
    <submittedName>
        <fullName evidence="5">Helix-turn-helix domain-containing protein</fullName>
    </submittedName>
</protein>
<dbReference type="PANTHER" id="PTHR43280:SF2">
    <property type="entry name" value="HTH-TYPE TRANSCRIPTIONAL REGULATOR EXSA"/>
    <property type="match status" value="1"/>
</dbReference>
<feature type="domain" description="HTH araC/xylS-type" evidence="4">
    <location>
        <begin position="194"/>
        <end position="292"/>
    </location>
</feature>
<keyword evidence="2" id="KW-0238">DNA-binding</keyword>
<dbReference type="InterPro" id="IPR018062">
    <property type="entry name" value="HTH_AraC-typ_CS"/>
</dbReference>
<dbReference type="InterPro" id="IPR003313">
    <property type="entry name" value="AraC-bd"/>
</dbReference>
<evidence type="ECO:0000256" key="3">
    <source>
        <dbReference type="ARBA" id="ARBA00023163"/>
    </source>
</evidence>
<evidence type="ECO:0000313" key="5">
    <source>
        <dbReference type="EMBL" id="MBE5038322.1"/>
    </source>
</evidence>
<evidence type="ECO:0000256" key="1">
    <source>
        <dbReference type="ARBA" id="ARBA00023015"/>
    </source>
</evidence>
<dbReference type="RefSeq" id="WP_193502400.1">
    <property type="nucleotide sequence ID" value="NZ_JADCKC010000003.1"/>
</dbReference>
<dbReference type="InterPro" id="IPR014710">
    <property type="entry name" value="RmlC-like_jellyroll"/>
</dbReference>
<accession>A0ABR9R5Z3</accession>
<dbReference type="InterPro" id="IPR020449">
    <property type="entry name" value="Tscrpt_reg_AraC-type_HTH"/>
</dbReference>
<dbReference type="Pfam" id="PF12833">
    <property type="entry name" value="HTH_18"/>
    <property type="match status" value="1"/>
</dbReference>
<sequence length="293" mass="32545">MPQTSARPEGELYREEKEHGSALFPFNIYPCTIPDDFDSVPLHWQNSMELIYIKGGAGLAQVSLSVMEARAGDIFVLPPKTLHGLRQSPGKRMEYENFIFSTTLLGGSDDLCVQQYLMPLQSGRLTLPVRISLEDAGYPALSACLTDAEEFCRTRRSGFELGVKGAMLRFMALLLAEQNLPPAQPDSVGTARLRKLLQRIEDNCAAPLTVPDAAAVCGCSASHFMRWFRKMTGTTFGAYLNERRLAAAAELLRTTDDTVLSIAEQAGFENLSNFNRRFKARYGMTPRQYRSGT</sequence>
<name>A0ABR9R5Z3_9FIRM</name>
<evidence type="ECO:0000256" key="2">
    <source>
        <dbReference type="ARBA" id="ARBA00023125"/>
    </source>
</evidence>
<dbReference type="PRINTS" id="PR00032">
    <property type="entry name" value="HTHARAC"/>
</dbReference>
<gene>
    <name evidence="5" type="ORF">INF35_11045</name>
</gene>
<evidence type="ECO:0000259" key="4">
    <source>
        <dbReference type="PROSITE" id="PS01124"/>
    </source>
</evidence>
<dbReference type="Proteomes" id="UP000768567">
    <property type="component" value="Unassembled WGS sequence"/>
</dbReference>
<dbReference type="InterPro" id="IPR009057">
    <property type="entry name" value="Homeodomain-like_sf"/>
</dbReference>
<dbReference type="Pfam" id="PF02311">
    <property type="entry name" value="AraC_binding"/>
    <property type="match status" value="1"/>
</dbReference>